<evidence type="ECO:0008006" key="3">
    <source>
        <dbReference type="Google" id="ProtNLM"/>
    </source>
</evidence>
<dbReference type="Proteomes" id="UP001596414">
    <property type="component" value="Unassembled WGS sequence"/>
</dbReference>
<comment type="caution">
    <text evidence="1">The sequence shown here is derived from an EMBL/GenBank/DDBJ whole genome shotgun (WGS) entry which is preliminary data.</text>
</comment>
<dbReference type="AlphaFoldDB" id="A0ABD5X3G4"/>
<proteinExistence type="predicted"/>
<accession>A0ABD5X3G4</accession>
<organism evidence="1 2">
    <name type="scientific">Halovenus rubra</name>
    <dbReference type="NCBI Taxonomy" id="869890"/>
    <lineage>
        <taxon>Archaea</taxon>
        <taxon>Methanobacteriati</taxon>
        <taxon>Methanobacteriota</taxon>
        <taxon>Stenosarchaea group</taxon>
        <taxon>Halobacteria</taxon>
        <taxon>Halobacteriales</taxon>
        <taxon>Haloarculaceae</taxon>
        <taxon>Halovenus</taxon>
    </lineage>
</organism>
<evidence type="ECO:0000313" key="2">
    <source>
        <dbReference type="Proteomes" id="UP001596414"/>
    </source>
</evidence>
<name>A0ABD5X3G4_9EURY</name>
<sequence>MAEIDAELESAYESSGYDVAEISHNRKQLRVELLDDEASAEDLRKITYDVVDESDVLGLDISTASSESQNELTTVVSFRYRG</sequence>
<gene>
    <name evidence="1" type="ORF">ACFQJ7_00450</name>
</gene>
<dbReference type="EMBL" id="JBHSZQ010000001">
    <property type="protein sequence ID" value="MFC7124514.1"/>
    <property type="molecule type" value="Genomic_DNA"/>
</dbReference>
<protein>
    <recommendedName>
        <fullName evidence="3">Protein jag</fullName>
    </recommendedName>
</protein>
<reference evidence="1 2" key="1">
    <citation type="journal article" date="2014" name="Int. J. Syst. Evol. Microbiol.">
        <title>Complete genome sequence of Corynebacterium casei LMG S-19264T (=DSM 44701T), isolated from a smear-ripened cheese.</title>
        <authorList>
            <consortium name="US DOE Joint Genome Institute (JGI-PGF)"/>
            <person name="Walter F."/>
            <person name="Albersmeier A."/>
            <person name="Kalinowski J."/>
            <person name="Ruckert C."/>
        </authorList>
    </citation>
    <scope>NUCLEOTIDE SEQUENCE [LARGE SCALE GENOMIC DNA]</scope>
    <source>
        <strain evidence="1 2">CGMCC 4.7215</strain>
    </source>
</reference>
<dbReference type="RefSeq" id="WP_267637771.1">
    <property type="nucleotide sequence ID" value="NZ_JAODIY010000010.1"/>
</dbReference>
<evidence type="ECO:0000313" key="1">
    <source>
        <dbReference type="EMBL" id="MFC7124514.1"/>
    </source>
</evidence>